<proteinExistence type="predicted"/>
<reference evidence="1" key="1">
    <citation type="submission" date="2022-12" db="EMBL/GenBank/DDBJ databases">
        <title>Genome Sequence of Lasiodiplodia mahajangana.</title>
        <authorList>
            <person name="Buettner E."/>
        </authorList>
    </citation>
    <scope>NUCLEOTIDE SEQUENCE</scope>
    <source>
        <strain evidence="1">VT137</strain>
    </source>
</reference>
<sequence length="109" mass="12238">MSSEARIAATSESFTDHSDFIVAFRVRKLLVRWEIAPKKEYPSRAIMNGEEDDEDGSEDEALVYDEVPASVNDLPNIVAEEVFYGPEDRTVILYSADQHKGTGRFLGKP</sequence>
<dbReference type="EMBL" id="JAPUUL010000559">
    <property type="protein sequence ID" value="KAJ8130189.1"/>
    <property type="molecule type" value="Genomic_DNA"/>
</dbReference>
<organism evidence="1 2">
    <name type="scientific">Lasiodiplodia mahajangana</name>
    <dbReference type="NCBI Taxonomy" id="1108764"/>
    <lineage>
        <taxon>Eukaryota</taxon>
        <taxon>Fungi</taxon>
        <taxon>Dikarya</taxon>
        <taxon>Ascomycota</taxon>
        <taxon>Pezizomycotina</taxon>
        <taxon>Dothideomycetes</taxon>
        <taxon>Dothideomycetes incertae sedis</taxon>
        <taxon>Botryosphaeriales</taxon>
        <taxon>Botryosphaeriaceae</taxon>
        <taxon>Lasiodiplodia</taxon>
    </lineage>
</organism>
<gene>
    <name evidence="1" type="ORF">O1611_g3441</name>
</gene>
<comment type="caution">
    <text evidence="1">The sequence shown here is derived from an EMBL/GenBank/DDBJ whole genome shotgun (WGS) entry which is preliminary data.</text>
</comment>
<evidence type="ECO:0000313" key="2">
    <source>
        <dbReference type="Proteomes" id="UP001153332"/>
    </source>
</evidence>
<accession>A0ACC2JRT2</accession>
<dbReference type="Proteomes" id="UP001153332">
    <property type="component" value="Unassembled WGS sequence"/>
</dbReference>
<keyword evidence="2" id="KW-1185">Reference proteome</keyword>
<name>A0ACC2JRT2_9PEZI</name>
<protein>
    <submittedName>
        <fullName evidence="1">Uncharacterized protein</fullName>
    </submittedName>
</protein>
<evidence type="ECO:0000313" key="1">
    <source>
        <dbReference type="EMBL" id="KAJ8130189.1"/>
    </source>
</evidence>